<keyword evidence="3" id="KW-1185">Reference proteome</keyword>
<evidence type="ECO:0000313" key="2">
    <source>
        <dbReference type="EMBL" id="EEF23710.1"/>
    </source>
</evidence>
<organism evidence="2 3">
    <name type="scientific">Ricinus communis</name>
    <name type="common">Castor bean</name>
    <dbReference type="NCBI Taxonomy" id="3988"/>
    <lineage>
        <taxon>Eukaryota</taxon>
        <taxon>Viridiplantae</taxon>
        <taxon>Streptophyta</taxon>
        <taxon>Embryophyta</taxon>
        <taxon>Tracheophyta</taxon>
        <taxon>Spermatophyta</taxon>
        <taxon>Magnoliopsida</taxon>
        <taxon>eudicotyledons</taxon>
        <taxon>Gunneridae</taxon>
        <taxon>Pentapetalae</taxon>
        <taxon>rosids</taxon>
        <taxon>fabids</taxon>
        <taxon>Malpighiales</taxon>
        <taxon>Euphorbiaceae</taxon>
        <taxon>Acalyphoideae</taxon>
        <taxon>Acalypheae</taxon>
        <taxon>Ricinus</taxon>
    </lineage>
</organism>
<feature type="compositionally biased region" description="Polar residues" evidence="1">
    <location>
        <begin position="27"/>
        <end position="37"/>
    </location>
</feature>
<gene>
    <name evidence="2" type="ORF">RCOM_1977510</name>
</gene>
<feature type="region of interest" description="Disordered" evidence="1">
    <location>
        <begin position="1"/>
        <end position="44"/>
    </location>
</feature>
<proteinExistence type="predicted"/>
<accession>B9TKA5</accession>
<dbReference type="EMBL" id="EQ984975">
    <property type="protein sequence ID" value="EEF23710.1"/>
    <property type="molecule type" value="Genomic_DNA"/>
</dbReference>
<sequence length="93" mass="9990">MTRSAPLKGRQASASAKHRSRPGVSRVASNRITSPSNLSKRASHRRRALLLTTRAMASNCEREKLPNTCPCAFARLSRCAASRGATSALRSAP</sequence>
<evidence type="ECO:0000313" key="3">
    <source>
        <dbReference type="Proteomes" id="UP000008311"/>
    </source>
</evidence>
<name>B9TKA5_RICCO</name>
<dbReference type="InParanoid" id="B9TKA5"/>
<reference evidence="3" key="1">
    <citation type="journal article" date="2010" name="Nat. Biotechnol.">
        <title>Draft genome sequence of the oilseed species Ricinus communis.</title>
        <authorList>
            <person name="Chan A.P."/>
            <person name="Crabtree J."/>
            <person name="Zhao Q."/>
            <person name="Lorenzi H."/>
            <person name="Orvis J."/>
            <person name="Puiu D."/>
            <person name="Melake-Berhan A."/>
            <person name="Jones K.M."/>
            <person name="Redman J."/>
            <person name="Chen G."/>
            <person name="Cahoon E.B."/>
            <person name="Gedil M."/>
            <person name="Stanke M."/>
            <person name="Haas B.J."/>
            <person name="Wortman J.R."/>
            <person name="Fraser-Liggett C.M."/>
            <person name="Ravel J."/>
            <person name="Rabinowicz P.D."/>
        </authorList>
    </citation>
    <scope>NUCLEOTIDE SEQUENCE [LARGE SCALE GENOMIC DNA]</scope>
    <source>
        <strain evidence="3">cv. Hale</strain>
    </source>
</reference>
<protein>
    <submittedName>
        <fullName evidence="2">Uncharacterized protein</fullName>
    </submittedName>
</protein>
<dbReference type="Proteomes" id="UP000008311">
    <property type="component" value="Unassembled WGS sequence"/>
</dbReference>
<evidence type="ECO:0000256" key="1">
    <source>
        <dbReference type="SAM" id="MobiDB-lite"/>
    </source>
</evidence>
<dbReference type="AlphaFoldDB" id="B9TKA5"/>